<reference evidence="2" key="1">
    <citation type="submission" date="2022-07" db="EMBL/GenBank/DDBJ databases">
        <authorList>
            <person name="Macas J."/>
            <person name="Novak P."/>
            <person name="Neumann P."/>
        </authorList>
    </citation>
    <scope>NUCLEOTIDE SEQUENCE</scope>
</reference>
<evidence type="ECO:0000256" key="1">
    <source>
        <dbReference type="SAM" id="MobiDB-lite"/>
    </source>
</evidence>
<protein>
    <submittedName>
        <fullName evidence="2">Uncharacterized protein</fullName>
    </submittedName>
</protein>
<dbReference type="AlphaFoldDB" id="A0A9P0ZUC9"/>
<keyword evidence="3" id="KW-1185">Reference proteome</keyword>
<accession>A0A9P0ZUC9</accession>
<name>A0A9P0ZUC9_CUSEU</name>
<organism evidence="2 3">
    <name type="scientific">Cuscuta europaea</name>
    <name type="common">European dodder</name>
    <dbReference type="NCBI Taxonomy" id="41803"/>
    <lineage>
        <taxon>Eukaryota</taxon>
        <taxon>Viridiplantae</taxon>
        <taxon>Streptophyta</taxon>
        <taxon>Embryophyta</taxon>
        <taxon>Tracheophyta</taxon>
        <taxon>Spermatophyta</taxon>
        <taxon>Magnoliopsida</taxon>
        <taxon>eudicotyledons</taxon>
        <taxon>Gunneridae</taxon>
        <taxon>Pentapetalae</taxon>
        <taxon>asterids</taxon>
        <taxon>lamiids</taxon>
        <taxon>Solanales</taxon>
        <taxon>Convolvulaceae</taxon>
        <taxon>Cuscuteae</taxon>
        <taxon>Cuscuta</taxon>
        <taxon>Cuscuta subgen. Cuscuta</taxon>
    </lineage>
</organism>
<feature type="region of interest" description="Disordered" evidence="1">
    <location>
        <begin position="166"/>
        <end position="191"/>
    </location>
</feature>
<dbReference type="EMBL" id="CAMAPE010000065">
    <property type="protein sequence ID" value="CAH9114587.1"/>
    <property type="molecule type" value="Genomic_DNA"/>
</dbReference>
<sequence length="275" mass="30231">MQHRQMSRPLLSRWNGLQKVVRQRQTNHVLCAHTVNRKATRWVRVSSSMDTRIGGKTDPGPRGKLHVERAVLAERGVRTHSLAAAVPSPEAGSSSSSSNSNDLAVLSQEQIQALLSLIDNNSRTCDRMSVADGCLRNDTLLPIVMDEDTVVSDMSGMASTTYTIPVITEPEGTPPFTEATSTQEAPPPLGRGMGAKRTSVLLRDFVTHHVIVSPSSLHSRFVSSSGQEPRSFREAMTDSGWRQAMQNEIEELEKNHTWSMQPLPPGKKALGCKWV</sequence>
<dbReference type="Proteomes" id="UP001152484">
    <property type="component" value="Unassembled WGS sequence"/>
</dbReference>
<gene>
    <name evidence="2" type="ORF">CEURO_LOCUS20442</name>
</gene>
<evidence type="ECO:0000313" key="3">
    <source>
        <dbReference type="Proteomes" id="UP001152484"/>
    </source>
</evidence>
<comment type="caution">
    <text evidence="2">The sequence shown here is derived from an EMBL/GenBank/DDBJ whole genome shotgun (WGS) entry which is preliminary data.</text>
</comment>
<evidence type="ECO:0000313" key="2">
    <source>
        <dbReference type="EMBL" id="CAH9114587.1"/>
    </source>
</evidence>
<proteinExistence type="predicted"/>
<dbReference type="OrthoDB" id="411615at2759"/>